<organism evidence="1 2">
    <name type="scientific">Cetraspora pellucida</name>
    <dbReference type="NCBI Taxonomy" id="1433469"/>
    <lineage>
        <taxon>Eukaryota</taxon>
        <taxon>Fungi</taxon>
        <taxon>Fungi incertae sedis</taxon>
        <taxon>Mucoromycota</taxon>
        <taxon>Glomeromycotina</taxon>
        <taxon>Glomeromycetes</taxon>
        <taxon>Diversisporales</taxon>
        <taxon>Gigasporaceae</taxon>
        <taxon>Cetraspora</taxon>
    </lineage>
</organism>
<feature type="non-terminal residue" evidence="1">
    <location>
        <position position="1"/>
    </location>
</feature>
<name>A0A9N9NKU2_9GLOM</name>
<evidence type="ECO:0000313" key="2">
    <source>
        <dbReference type="Proteomes" id="UP000789759"/>
    </source>
</evidence>
<dbReference type="Proteomes" id="UP000789759">
    <property type="component" value="Unassembled WGS sequence"/>
</dbReference>
<dbReference type="AlphaFoldDB" id="A0A9N9NKU2"/>
<dbReference type="EMBL" id="CAJVQA010016138">
    <property type="protein sequence ID" value="CAG8741293.1"/>
    <property type="molecule type" value="Genomic_DNA"/>
</dbReference>
<reference evidence="1" key="1">
    <citation type="submission" date="2021-06" db="EMBL/GenBank/DDBJ databases">
        <authorList>
            <person name="Kallberg Y."/>
            <person name="Tangrot J."/>
            <person name="Rosling A."/>
        </authorList>
    </citation>
    <scope>NUCLEOTIDE SEQUENCE</scope>
    <source>
        <strain evidence="1">FL966</strain>
    </source>
</reference>
<proteinExistence type="predicted"/>
<accession>A0A9N9NKU2</accession>
<evidence type="ECO:0000313" key="1">
    <source>
        <dbReference type="EMBL" id="CAG8741293.1"/>
    </source>
</evidence>
<gene>
    <name evidence="1" type="ORF">CPELLU_LOCUS14103</name>
</gene>
<sequence>MALKYAGFDDKKALKYLLSYFDLFFGFESIRRASTFDEDITMSAIKSCLNVYLKTSSTISHSYRTHMLLNACGYWQLTYTIRIRERFSKFWKDPTDPQGLHDLLTHIFPDGKSLMDTRNQTTFRRQNLDFIRIFSPDPQVQDTFAKCLNEDKVEALQIYQKLYKTWKELMKWIYRML</sequence>
<dbReference type="OrthoDB" id="26401at2759"/>
<keyword evidence="2" id="KW-1185">Reference proteome</keyword>
<protein>
    <submittedName>
        <fullName evidence="1">1239_t:CDS:1</fullName>
    </submittedName>
</protein>
<comment type="caution">
    <text evidence="1">The sequence shown here is derived from an EMBL/GenBank/DDBJ whole genome shotgun (WGS) entry which is preliminary data.</text>
</comment>